<dbReference type="Proteomes" id="UP001497383">
    <property type="component" value="Chromosome 6"/>
</dbReference>
<dbReference type="EMBL" id="OZ022408">
    <property type="protein sequence ID" value="CAK9439824.1"/>
    <property type="molecule type" value="Genomic_DNA"/>
</dbReference>
<keyword evidence="17" id="KW-1185">Reference proteome</keyword>
<dbReference type="GeneID" id="92205200"/>
<dbReference type="Proteomes" id="UP001497383">
    <property type="component" value="Chromosome 7"/>
</dbReference>
<feature type="domain" description="Ataxin-10" evidence="7">
    <location>
        <begin position="337"/>
        <end position="432"/>
    </location>
</feature>
<dbReference type="Proteomes" id="UP001497383">
    <property type="component" value="Chromosome 5"/>
</dbReference>
<evidence type="ECO:0000256" key="2">
    <source>
        <dbReference type="ARBA" id="ARBA00022618"/>
    </source>
</evidence>
<keyword evidence="3" id="KW-0131">Cell cycle</keyword>
<evidence type="ECO:0000256" key="5">
    <source>
        <dbReference type="ARBA" id="ARBA00044801"/>
    </source>
</evidence>
<dbReference type="PANTHER" id="PTHR13255:SF0">
    <property type="entry name" value="ATAXIN-10"/>
    <property type="match status" value="1"/>
</dbReference>
<dbReference type="Proteomes" id="UP001497383">
    <property type="component" value="Chromosome 1"/>
</dbReference>
<dbReference type="RefSeq" id="XP_066826942.1">
    <property type="nucleotide sequence ID" value="XM_066974171.1"/>
</dbReference>
<evidence type="ECO:0000256" key="6">
    <source>
        <dbReference type="ARBA" id="ARBA00044805"/>
    </source>
</evidence>
<dbReference type="InterPro" id="IPR016024">
    <property type="entry name" value="ARM-type_fold"/>
</dbReference>
<dbReference type="EMBL" id="OZ022405">
    <property type="protein sequence ID" value="CAK9436640.1"/>
    <property type="molecule type" value="Genomic_DNA"/>
</dbReference>
<proteinExistence type="inferred from homology"/>
<evidence type="ECO:0000313" key="15">
    <source>
        <dbReference type="EMBL" id="CAK9440872.1"/>
    </source>
</evidence>
<evidence type="ECO:0000313" key="14">
    <source>
        <dbReference type="EMBL" id="CAK9440788.1"/>
    </source>
</evidence>
<dbReference type="EMBL" id="OZ022409">
    <property type="protein sequence ID" value="CAK9440788.1"/>
    <property type="molecule type" value="Genomic_DNA"/>
</dbReference>
<evidence type="ECO:0000313" key="11">
    <source>
        <dbReference type="EMBL" id="CAK9437738.1"/>
    </source>
</evidence>
<evidence type="ECO:0000256" key="3">
    <source>
        <dbReference type="ARBA" id="ARBA00023306"/>
    </source>
</evidence>
<name>A0ABP0ZL83_9ASCO</name>
<dbReference type="Proteomes" id="UP001497383">
    <property type="component" value="Chromosome 2"/>
</dbReference>
<dbReference type="EMBL" id="OZ022406">
    <property type="protein sequence ID" value="CAK9437738.1"/>
    <property type="molecule type" value="Genomic_DNA"/>
</dbReference>
<evidence type="ECO:0000313" key="8">
    <source>
        <dbReference type="EMBL" id="CAK9435277.1"/>
    </source>
</evidence>
<dbReference type="Pfam" id="PF09759">
    <property type="entry name" value="Atx10homo_assoc"/>
    <property type="match status" value="1"/>
</dbReference>
<dbReference type="EMBL" id="OZ022411">
    <property type="protein sequence ID" value="CAK9441890.1"/>
    <property type="molecule type" value="Genomic_DNA"/>
</dbReference>
<dbReference type="SUPFAM" id="SSF48371">
    <property type="entry name" value="ARM repeat"/>
    <property type="match status" value="1"/>
</dbReference>
<dbReference type="InterPro" id="IPR011989">
    <property type="entry name" value="ARM-like"/>
</dbReference>
<evidence type="ECO:0000313" key="9">
    <source>
        <dbReference type="EMBL" id="CAK9436640.1"/>
    </source>
</evidence>
<evidence type="ECO:0000256" key="4">
    <source>
        <dbReference type="ARBA" id="ARBA00044746"/>
    </source>
</evidence>
<comment type="function">
    <text evidence="4">May play a role in the regulation of cytokinesis.</text>
</comment>
<evidence type="ECO:0000256" key="1">
    <source>
        <dbReference type="ARBA" id="ARBA00008384"/>
    </source>
</evidence>
<dbReference type="InterPro" id="IPR051374">
    <property type="entry name" value="Ataxin-10/CTR86_families"/>
</dbReference>
<evidence type="ECO:0000259" key="7">
    <source>
        <dbReference type="Pfam" id="PF09759"/>
    </source>
</evidence>
<reference evidence="10 17" key="1">
    <citation type="submission" date="2024-03" db="EMBL/GenBank/DDBJ databases">
        <authorList>
            <person name="Brejova B."/>
        </authorList>
    </citation>
    <scope>NUCLEOTIDE SEQUENCE [LARGE SCALE GENOMIC DNA]</scope>
    <source>
        <strain evidence="10 17">CBS 14171</strain>
    </source>
</reference>
<comment type="similarity">
    <text evidence="1">Belongs to the ataxin-10 family.</text>
</comment>
<keyword evidence="2" id="KW-0132">Cell division</keyword>
<organism evidence="10 17">
    <name type="scientific">Lodderomyces beijingensis</name>
    <dbReference type="NCBI Taxonomy" id="1775926"/>
    <lineage>
        <taxon>Eukaryota</taxon>
        <taxon>Fungi</taxon>
        <taxon>Dikarya</taxon>
        <taxon>Ascomycota</taxon>
        <taxon>Saccharomycotina</taxon>
        <taxon>Pichiomycetes</taxon>
        <taxon>Debaryomycetaceae</taxon>
        <taxon>Candida/Lodderomyces clade</taxon>
        <taxon>Lodderomyces</taxon>
    </lineage>
</organism>
<dbReference type="EMBL" id="OZ022406">
    <property type="protein sequence ID" value="CAK9436649.1"/>
    <property type="molecule type" value="Genomic_DNA"/>
</dbReference>
<dbReference type="InterPro" id="IPR019156">
    <property type="entry name" value="Ataxin-10_domain"/>
</dbReference>
<evidence type="ECO:0000313" key="17">
    <source>
        <dbReference type="Proteomes" id="UP001497383"/>
    </source>
</evidence>
<dbReference type="EMBL" id="OZ022405">
    <property type="protein sequence ID" value="CAK9435277.1"/>
    <property type="molecule type" value="Genomic_DNA"/>
</dbReference>
<accession>A0ABP0ZL83</accession>
<evidence type="ECO:0000313" key="13">
    <source>
        <dbReference type="EMBL" id="CAK9439824.1"/>
    </source>
</evidence>
<dbReference type="PANTHER" id="PTHR13255">
    <property type="entry name" value="ATAXIN-10"/>
    <property type="match status" value="1"/>
</dbReference>
<evidence type="ECO:0000313" key="16">
    <source>
        <dbReference type="EMBL" id="CAK9441890.1"/>
    </source>
</evidence>
<dbReference type="EMBL" id="OZ022408">
    <property type="protein sequence ID" value="CAK9438857.1"/>
    <property type="molecule type" value="Genomic_DNA"/>
</dbReference>
<dbReference type="Proteomes" id="UP001497383">
    <property type="component" value="Chromosome 4"/>
</dbReference>
<protein>
    <recommendedName>
        <fullName evidence="5">Ataxin-10 homolog</fullName>
    </recommendedName>
    <alternativeName>
        <fullName evidence="6">Copper transport protein 86</fullName>
    </alternativeName>
</protein>
<dbReference type="EMBL" id="OZ022410">
    <property type="protein sequence ID" value="CAK9440872.1"/>
    <property type="molecule type" value="Genomic_DNA"/>
</dbReference>
<evidence type="ECO:0000313" key="10">
    <source>
        <dbReference type="EMBL" id="CAK9436649.1"/>
    </source>
</evidence>
<dbReference type="Gene3D" id="1.25.10.10">
    <property type="entry name" value="Leucine-rich Repeat Variant"/>
    <property type="match status" value="1"/>
</dbReference>
<evidence type="ECO:0000313" key="12">
    <source>
        <dbReference type="EMBL" id="CAK9438857.1"/>
    </source>
</evidence>
<sequence length="436" mass="50288">MSSLDQLTEQVLQELRDSDDSHFNERLAELAQVVKLTSESETKELLHPSSVTTVLEYTPQNETYQLRLYRGLLLVVRNLSRVLDHQFYPRVITSLEKFSLPVSEWTEKIRLVYWEALANFPRNEYVNETNKLFGSARSSFERPVIHLLFRQFYTEDPDVTNQTLLTLLHIKDNHVMKNVYRLYQGIDFNKVDHDSKMLVHLIYDIVTHESFGQWIKTQDDAGVMDWLGATSDIVQTKDDWSGYQLVALLDWTVTTFQSFSQRLNSDTIQDDALESGVLNTLHIISDLAQYHHSIKFLRSDSNFLPSLIHVLKTIHENVQRVTMTSKIEQAVGYSNAKGMIITILSYLSYQSFTTQERVRELAGLGLVLSNCQIDNNNPFIKEQAILCVKYLLEKNEQNQKFVAELEATKAVDDEVLQQVGYKVDIVDGQVTINKKV</sequence>
<gene>
    <name evidence="8" type="ORF">LODBEIA_P00040</name>
    <name evidence="9" type="ORF">LODBEIA_P11640</name>
    <name evidence="10" type="ORF">LODBEIA_P11710</name>
    <name evidence="11" type="ORF">LODBEIA_P21160</name>
    <name evidence="12" type="ORF">LODBEIA_P30810</name>
    <name evidence="13" type="ORF">LODBEIA_P39240</name>
    <name evidence="14" type="ORF">LODBEIA_P47340</name>
    <name evidence="15" type="ORF">LODBEIA_P47410</name>
    <name evidence="16" type="ORF">LODBEIA_P57580</name>
</gene>